<dbReference type="AlphaFoldDB" id="A0A953HXL9"/>
<accession>A0A953HXL9</accession>
<gene>
    <name evidence="1" type="ORF">KUV50_17855</name>
</gene>
<sequence length="456" mass="50333">MKSRRTFIKQAGFVSLGFMGLHKFTNAFPAGMHKMGYGPLLPDPDNALILPKGFTYKIISRKGNKMSDGFFQPGLSDGMAAFEFGGKTLLVRNHEISPGDLEQGPYGSKGELLNKINKDLIYDFGRGERIGLGGTTNVVFNEKTQEVEKEFLSLTGTYRNCAGGPTPWGTWVTCEETSARADEFLEKDHGYNFEVKASANGGLQAPVPLKAMGRFTHEAVAVDPDTGIVYETEDDSEGLIYRFIPDKYGDLSSGKLQALMVRDQPGCDTRNWKKLETEEFPVNKPMEVVWIDLEDIDSPDSDLRFRGFEDGAARFARGEGMWYGNGEVYFACTNGGKENNGQIFRYVPGKYEGTDRENEAPGTLELFIESMNSDLMQFADNLTVAPWGDVIVAEDKNEPRLVGITPKGEMYHIAKNIGFQSEFAGVCFSPSGDTLFVNIQGPGLTVAIQGPWGNRL</sequence>
<dbReference type="PANTHER" id="PTHR35399">
    <property type="entry name" value="SLR8030 PROTEIN"/>
    <property type="match status" value="1"/>
</dbReference>
<name>A0A953HXL9_9BACT</name>
<evidence type="ECO:0000313" key="2">
    <source>
        <dbReference type="Proteomes" id="UP000753961"/>
    </source>
</evidence>
<reference evidence="1" key="1">
    <citation type="submission" date="2021-06" db="EMBL/GenBank/DDBJ databases">
        <title>44 bacteria genomes isolated from Dapeng, Shenzhen.</title>
        <authorList>
            <person name="Zheng W."/>
            <person name="Yu S."/>
            <person name="Huang Y."/>
        </authorList>
    </citation>
    <scope>NUCLEOTIDE SEQUENCE</scope>
    <source>
        <strain evidence="1">DP5N28-2</strain>
    </source>
</reference>
<keyword evidence="2" id="KW-1185">Reference proteome</keyword>
<protein>
    <submittedName>
        <fullName evidence="1">PhoX family protein</fullName>
    </submittedName>
</protein>
<dbReference type="InterPro" id="IPR008557">
    <property type="entry name" value="PhoX"/>
</dbReference>
<evidence type="ECO:0000313" key="1">
    <source>
        <dbReference type="EMBL" id="MBY5960021.1"/>
    </source>
</evidence>
<dbReference type="SUPFAM" id="SSF63829">
    <property type="entry name" value="Calcium-dependent phosphotriesterase"/>
    <property type="match status" value="1"/>
</dbReference>
<dbReference type="PANTHER" id="PTHR35399:SF4">
    <property type="entry name" value="MEMBRANE PROTEIN"/>
    <property type="match status" value="1"/>
</dbReference>
<organism evidence="1 2">
    <name type="scientific">Membranihabitans marinus</name>
    <dbReference type="NCBI Taxonomy" id="1227546"/>
    <lineage>
        <taxon>Bacteria</taxon>
        <taxon>Pseudomonadati</taxon>
        <taxon>Bacteroidota</taxon>
        <taxon>Saprospiria</taxon>
        <taxon>Saprospirales</taxon>
        <taxon>Saprospiraceae</taxon>
        <taxon>Membranihabitans</taxon>
    </lineage>
</organism>
<dbReference type="Proteomes" id="UP000753961">
    <property type="component" value="Unassembled WGS sequence"/>
</dbReference>
<dbReference type="RefSeq" id="WP_222581562.1">
    <property type="nucleotide sequence ID" value="NZ_JAHVHU010000021.1"/>
</dbReference>
<dbReference type="EMBL" id="JAHVHU010000021">
    <property type="protein sequence ID" value="MBY5960021.1"/>
    <property type="molecule type" value="Genomic_DNA"/>
</dbReference>
<dbReference type="Pfam" id="PF05787">
    <property type="entry name" value="PhoX"/>
    <property type="match status" value="2"/>
</dbReference>
<comment type="caution">
    <text evidence="1">The sequence shown here is derived from an EMBL/GenBank/DDBJ whole genome shotgun (WGS) entry which is preliminary data.</text>
</comment>
<proteinExistence type="predicted"/>